<feature type="domain" description="GFO/IDH/MocA-like oxidoreductase" evidence="3">
    <location>
        <begin position="126"/>
        <end position="247"/>
    </location>
</feature>
<evidence type="ECO:0000259" key="3">
    <source>
        <dbReference type="Pfam" id="PF22725"/>
    </source>
</evidence>
<sequence>MRFALVGAGAIAALRKAAIEAAPGAQLGGVFDIDASKAAALAGDAAVFSTLAALTSSPDIDAVIVSTPPDTHAEIAVAAMNAGKHVLVEKPMANSLASCRTMVDASRKANRVLTVGFNHRYFPAVKALRQAVVSGEIGKLSYVRGFAGHTGLSEFKAPWMYSKDVMGGGALLDNGIHMIDLVHHIMGPVDKVYGKTVGDIWALDRVEDNGFALLSGESGVVGSLHASWSEWKGYHFYLEAYGSKGMARAYYAPMQSTIITMDKPGGRVKRKTNYYLPLIIKEKLRGWQSTAIR</sequence>
<feature type="domain" description="Gfo/Idh/MocA-like oxidoreductase N-terminal" evidence="2">
    <location>
        <begin position="1"/>
        <end position="117"/>
    </location>
</feature>
<accession>A0A3B0RY12</accession>
<dbReference type="InterPro" id="IPR036291">
    <property type="entry name" value="NAD(P)-bd_dom_sf"/>
</dbReference>
<dbReference type="PANTHER" id="PTHR43818">
    <property type="entry name" value="BCDNA.GH03377"/>
    <property type="match status" value="1"/>
</dbReference>
<dbReference type="InterPro" id="IPR055170">
    <property type="entry name" value="GFO_IDH_MocA-like_dom"/>
</dbReference>
<evidence type="ECO:0000313" key="4">
    <source>
        <dbReference type="EMBL" id="VAV96342.1"/>
    </source>
</evidence>
<feature type="non-terminal residue" evidence="4">
    <location>
        <position position="293"/>
    </location>
</feature>
<dbReference type="GO" id="GO:0050112">
    <property type="term" value="F:inositol 2-dehydrogenase (NAD+) activity"/>
    <property type="evidence" value="ECO:0007669"/>
    <property type="project" value="UniProtKB-EC"/>
</dbReference>
<dbReference type="GO" id="GO:0000166">
    <property type="term" value="F:nucleotide binding"/>
    <property type="evidence" value="ECO:0007669"/>
    <property type="project" value="InterPro"/>
</dbReference>
<name>A0A3B0RY12_9ZZZZ</name>
<dbReference type="EC" id="1.1.1.18" evidence="4"/>
<evidence type="ECO:0000256" key="1">
    <source>
        <dbReference type="ARBA" id="ARBA00023002"/>
    </source>
</evidence>
<dbReference type="SUPFAM" id="SSF55347">
    <property type="entry name" value="Glyceraldehyde-3-phosphate dehydrogenase-like, C-terminal domain"/>
    <property type="match status" value="1"/>
</dbReference>
<keyword evidence="1 4" id="KW-0560">Oxidoreductase</keyword>
<reference evidence="4" key="1">
    <citation type="submission" date="2018-06" db="EMBL/GenBank/DDBJ databases">
        <authorList>
            <person name="Zhirakovskaya E."/>
        </authorList>
    </citation>
    <scope>NUCLEOTIDE SEQUENCE</scope>
</reference>
<dbReference type="InterPro" id="IPR050463">
    <property type="entry name" value="Gfo/Idh/MocA_oxidrdct_glycsds"/>
</dbReference>
<dbReference type="Pfam" id="PF01408">
    <property type="entry name" value="GFO_IDH_MocA"/>
    <property type="match status" value="1"/>
</dbReference>
<dbReference type="PANTHER" id="PTHR43818:SF11">
    <property type="entry name" value="BCDNA.GH03377"/>
    <property type="match status" value="1"/>
</dbReference>
<dbReference type="AlphaFoldDB" id="A0A3B0RY12"/>
<dbReference type="Gene3D" id="3.40.50.720">
    <property type="entry name" value="NAD(P)-binding Rossmann-like Domain"/>
    <property type="match status" value="1"/>
</dbReference>
<dbReference type="EMBL" id="UOEH01000194">
    <property type="protein sequence ID" value="VAV96342.1"/>
    <property type="molecule type" value="Genomic_DNA"/>
</dbReference>
<proteinExistence type="predicted"/>
<gene>
    <name evidence="4" type="ORF">MNBD_ALPHA05-92</name>
</gene>
<dbReference type="Pfam" id="PF22725">
    <property type="entry name" value="GFO_IDH_MocA_C3"/>
    <property type="match status" value="1"/>
</dbReference>
<protein>
    <submittedName>
        <fullName evidence="4">Myo-inositol 2-dehydrogenase</fullName>
        <ecNumber evidence="4">1.1.1.18</ecNumber>
    </submittedName>
</protein>
<organism evidence="4">
    <name type="scientific">hydrothermal vent metagenome</name>
    <dbReference type="NCBI Taxonomy" id="652676"/>
    <lineage>
        <taxon>unclassified sequences</taxon>
        <taxon>metagenomes</taxon>
        <taxon>ecological metagenomes</taxon>
    </lineage>
</organism>
<dbReference type="SUPFAM" id="SSF51735">
    <property type="entry name" value="NAD(P)-binding Rossmann-fold domains"/>
    <property type="match status" value="1"/>
</dbReference>
<evidence type="ECO:0000259" key="2">
    <source>
        <dbReference type="Pfam" id="PF01408"/>
    </source>
</evidence>
<dbReference type="Gene3D" id="3.30.360.10">
    <property type="entry name" value="Dihydrodipicolinate Reductase, domain 2"/>
    <property type="match status" value="1"/>
</dbReference>
<dbReference type="InterPro" id="IPR000683">
    <property type="entry name" value="Gfo/Idh/MocA-like_OxRdtase_N"/>
</dbReference>